<feature type="transmembrane region" description="Helical" evidence="1">
    <location>
        <begin position="35"/>
        <end position="55"/>
    </location>
</feature>
<gene>
    <name evidence="2" type="ORF">A1359_07215</name>
</gene>
<proteinExistence type="predicted"/>
<protein>
    <submittedName>
        <fullName evidence="2">Uncharacterized protein</fullName>
    </submittedName>
</protein>
<evidence type="ECO:0000313" key="2">
    <source>
        <dbReference type="EMBL" id="OAI16435.1"/>
    </source>
</evidence>
<keyword evidence="1" id="KW-0472">Membrane</keyword>
<dbReference type="OrthoDB" id="7029786at2"/>
<name>A0A177NET4_9GAMM</name>
<comment type="caution">
    <text evidence="2">The sequence shown here is derived from an EMBL/GenBank/DDBJ whole genome shotgun (WGS) entry which is preliminary data.</text>
</comment>
<dbReference type="Proteomes" id="UP000078476">
    <property type="component" value="Unassembled WGS sequence"/>
</dbReference>
<keyword evidence="1" id="KW-0812">Transmembrane</keyword>
<feature type="transmembrane region" description="Helical" evidence="1">
    <location>
        <begin position="6"/>
        <end position="28"/>
    </location>
</feature>
<keyword evidence="1" id="KW-1133">Transmembrane helix</keyword>
<reference evidence="2 3" key="1">
    <citation type="submission" date="2016-03" db="EMBL/GenBank/DDBJ databases">
        <authorList>
            <person name="Ploux O."/>
        </authorList>
    </citation>
    <scope>NUCLEOTIDE SEQUENCE [LARGE SCALE GENOMIC DNA]</scope>
    <source>
        <strain evidence="2 3">R-45370</strain>
    </source>
</reference>
<accession>A0A177NET4</accession>
<sequence length="208" mass="24515">MELIAIIFFLGIYLLISVGVVKAAMAWARRHQRRVWLWGGLAGFIMYNLVFWDWIPTMVAYKYYCDTQAGFTVFKTPEQWKHENPNLSNESLRPLIEKQKISMPFKSLPSDPTRKVQMLNPRIYHGLESEAPVLSILPLHKDIYYFSDILNDQRLAQLVSFSIYYHPNDFGNIKFWMKGNFCGHQSMADEMQETGYTKYFNEILVMEY</sequence>
<dbReference type="STRING" id="980561.A1359_07215"/>
<organism evidence="2 3">
    <name type="scientific">Methylomonas lenta</name>
    <dbReference type="NCBI Taxonomy" id="980561"/>
    <lineage>
        <taxon>Bacteria</taxon>
        <taxon>Pseudomonadati</taxon>
        <taxon>Pseudomonadota</taxon>
        <taxon>Gammaproteobacteria</taxon>
        <taxon>Methylococcales</taxon>
        <taxon>Methylococcaceae</taxon>
        <taxon>Methylomonas</taxon>
    </lineage>
</organism>
<dbReference type="AlphaFoldDB" id="A0A177NET4"/>
<evidence type="ECO:0000256" key="1">
    <source>
        <dbReference type="SAM" id="Phobius"/>
    </source>
</evidence>
<keyword evidence="3" id="KW-1185">Reference proteome</keyword>
<dbReference type="RefSeq" id="WP_066980870.1">
    <property type="nucleotide sequence ID" value="NZ_LUUI01000095.1"/>
</dbReference>
<dbReference type="EMBL" id="LUUI01000095">
    <property type="protein sequence ID" value="OAI16435.1"/>
    <property type="molecule type" value="Genomic_DNA"/>
</dbReference>
<evidence type="ECO:0000313" key="3">
    <source>
        <dbReference type="Proteomes" id="UP000078476"/>
    </source>
</evidence>